<feature type="signal peptide" evidence="1">
    <location>
        <begin position="1"/>
        <end position="16"/>
    </location>
</feature>
<feature type="chain" id="PRO_5021332069" description="DUF7729 domain-containing protein" evidence="1">
    <location>
        <begin position="17"/>
        <end position="305"/>
    </location>
</feature>
<reference evidence="3 4" key="1">
    <citation type="submission" date="2019-02" db="EMBL/GenBank/DDBJ databases">
        <title>Genome sequencing of the rare red list fungi Hericium alpestre (H. flagellum).</title>
        <authorList>
            <person name="Buettner E."/>
            <person name="Kellner H."/>
        </authorList>
    </citation>
    <scope>NUCLEOTIDE SEQUENCE [LARGE SCALE GENOMIC DNA]</scope>
    <source>
        <strain evidence="3 4">DSM 108284</strain>
    </source>
</reference>
<gene>
    <name evidence="3" type="ORF">EWM64_g4432</name>
</gene>
<accession>A0A4Z0A065</accession>
<dbReference type="Proteomes" id="UP000298061">
    <property type="component" value="Unassembled WGS sequence"/>
</dbReference>
<dbReference type="OrthoDB" id="5588482at2759"/>
<evidence type="ECO:0000313" key="4">
    <source>
        <dbReference type="Proteomes" id="UP000298061"/>
    </source>
</evidence>
<evidence type="ECO:0000313" key="3">
    <source>
        <dbReference type="EMBL" id="TFY79581.1"/>
    </source>
</evidence>
<dbReference type="AlphaFoldDB" id="A0A4Z0A065"/>
<protein>
    <recommendedName>
        <fullName evidence="2">DUF7729 domain-containing protein</fullName>
    </recommendedName>
</protein>
<evidence type="ECO:0000256" key="1">
    <source>
        <dbReference type="SAM" id="SignalP"/>
    </source>
</evidence>
<name>A0A4Z0A065_9AGAM</name>
<sequence length="305" mass="30869">MKSIAIVSFLATAAYAQSSASGGSSTSTANPLIPTGVSSGCASYLNTLNSDSSLSACTAPLVTASADFAPGSNTTNPSTSTIQSALNNICASSNSCPESTIRGILSDFYSACTPELTSSPNTDLIQTYDTLYSLEPLWQSICAKSDSGAYCVTALDSNATSKRAVPEQTLARRDSAPQYAFIPNAEEYNNKGILFLGLSPSDSSSKLCSSCSRSVLTSYMQFESNVPYGPGLSNSVLLKGQTDLYNAVNSTCGADFLAGPAQAAAPGAGGGLSGGLLSGAPRAVDSKVLMAGTALGALAAAFVAL</sequence>
<organism evidence="3 4">
    <name type="scientific">Hericium alpestre</name>
    <dbReference type="NCBI Taxonomy" id="135208"/>
    <lineage>
        <taxon>Eukaryota</taxon>
        <taxon>Fungi</taxon>
        <taxon>Dikarya</taxon>
        <taxon>Basidiomycota</taxon>
        <taxon>Agaricomycotina</taxon>
        <taxon>Agaricomycetes</taxon>
        <taxon>Russulales</taxon>
        <taxon>Hericiaceae</taxon>
        <taxon>Hericium</taxon>
    </lineage>
</organism>
<feature type="domain" description="DUF7729" evidence="2">
    <location>
        <begin position="38"/>
        <end position="160"/>
    </location>
</feature>
<keyword evidence="1" id="KW-0732">Signal</keyword>
<evidence type="ECO:0000259" key="2">
    <source>
        <dbReference type="Pfam" id="PF24855"/>
    </source>
</evidence>
<dbReference type="Pfam" id="PF24855">
    <property type="entry name" value="DUF7729"/>
    <property type="match status" value="1"/>
</dbReference>
<proteinExistence type="predicted"/>
<comment type="caution">
    <text evidence="3">The sequence shown here is derived from an EMBL/GenBank/DDBJ whole genome shotgun (WGS) entry which is preliminary data.</text>
</comment>
<keyword evidence="4" id="KW-1185">Reference proteome</keyword>
<dbReference type="InterPro" id="IPR056146">
    <property type="entry name" value="DUF7729"/>
</dbReference>
<dbReference type="EMBL" id="SFCI01000476">
    <property type="protein sequence ID" value="TFY79581.1"/>
    <property type="molecule type" value="Genomic_DNA"/>
</dbReference>